<feature type="compositionally biased region" description="Basic residues" evidence="1">
    <location>
        <begin position="515"/>
        <end position="528"/>
    </location>
</feature>
<dbReference type="Pfam" id="PF18759">
    <property type="entry name" value="Plavaka"/>
    <property type="match status" value="1"/>
</dbReference>
<name>A0A369JYJ9_HYPMA</name>
<keyword evidence="3" id="KW-1185">Reference proteome</keyword>
<feature type="region of interest" description="Disordered" evidence="1">
    <location>
        <begin position="507"/>
        <end position="579"/>
    </location>
</feature>
<feature type="region of interest" description="Disordered" evidence="1">
    <location>
        <begin position="1"/>
        <end position="48"/>
    </location>
</feature>
<feature type="compositionally biased region" description="Polar residues" evidence="1">
    <location>
        <begin position="542"/>
        <end position="553"/>
    </location>
</feature>
<dbReference type="AlphaFoldDB" id="A0A369JYJ9"/>
<dbReference type="EMBL" id="LUEZ02000023">
    <property type="protein sequence ID" value="RDB26818.1"/>
    <property type="molecule type" value="Genomic_DNA"/>
</dbReference>
<dbReference type="Proteomes" id="UP000076154">
    <property type="component" value="Unassembled WGS sequence"/>
</dbReference>
<feature type="compositionally biased region" description="Low complexity" evidence="1">
    <location>
        <begin position="11"/>
        <end position="30"/>
    </location>
</feature>
<feature type="region of interest" description="Disordered" evidence="1">
    <location>
        <begin position="978"/>
        <end position="1024"/>
    </location>
</feature>
<feature type="region of interest" description="Disordered" evidence="1">
    <location>
        <begin position="72"/>
        <end position="91"/>
    </location>
</feature>
<feature type="compositionally biased region" description="Basic and acidic residues" evidence="1">
    <location>
        <begin position="529"/>
        <end position="541"/>
    </location>
</feature>
<organism evidence="2 3">
    <name type="scientific">Hypsizygus marmoreus</name>
    <name type="common">White beech mushroom</name>
    <name type="synonym">Agaricus marmoreus</name>
    <dbReference type="NCBI Taxonomy" id="39966"/>
    <lineage>
        <taxon>Eukaryota</taxon>
        <taxon>Fungi</taxon>
        <taxon>Dikarya</taxon>
        <taxon>Basidiomycota</taxon>
        <taxon>Agaricomycotina</taxon>
        <taxon>Agaricomycetes</taxon>
        <taxon>Agaricomycetidae</taxon>
        <taxon>Agaricales</taxon>
        <taxon>Tricholomatineae</taxon>
        <taxon>Lyophyllaceae</taxon>
        <taxon>Hypsizygus</taxon>
    </lineage>
</organism>
<evidence type="ECO:0000313" key="3">
    <source>
        <dbReference type="Proteomes" id="UP000076154"/>
    </source>
</evidence>
<dbReference type="STRING" id="39966.A0A369JYJ9"/>
<reference evidence="2" key="1">
    <citation type="submission" date="2018-04" db="EMBL/GenBank/DDBJ databases">
        <title>Whole genome sequencing of Hypsizygus marmoreus.</title>
        <authorList>
            <person name="Choi I.-G."/>
            <person name="Min B."/>
            <person name="Kim J.-G."/>
            <person name="Kim S."/>
            <person name="Oh Y.-L."/>
            <person name="Kong W.-S."/>
            <person name="Park H."/>
            <person name="Jeong J."/>
            <person name="Song E.-S."/>
        </authorList>
    </citation>
    <scope>NUCLEOTIDE SEQUENCE [LARGE SCALE GENOMIC DNA]</scope>
    <source>
        <strain evidence="2">51987-8</strain>
    </source>
</reference>
<dbReference type="InParanoid" id="A0A369JYJ9"/>
<accession>A0A369JYJ9</accession>
<gene>
    <name evidence="2" type="ORF">Hypma_005389</name>
</gene>
<evidence type="ECO:0000256" key="1">
    <source>
        <dbReference type="SAM" id="MobiDB-lite"/>
    </source>
</evidence>
<feature type="compositionally biased region" description="Polar residues" evidence="1">
    <location>
        <begin position="72"/>
        <end position="81"/>
    </location>
</feature>
<dbReference type="InterPro" id="IPR041078">
    <property type="entry name" value="Plavaka"/>
</dbReference>
<proteinExistence type="predicted"/>
<feature type="compositionally biased region" description="Polar residues" evidence="1">
    <location>
        <begin position="31"/>
        <end position="41"/>
    </location>
</feature>
<evidence type="ECO:0000313" key="2">
    <source>
        <dbReference type="EMBL" id="RDB26818.1"/>
    </source>
</evidence>
<comment type="caution">
    <text evidence="2">The sequence shown here is derived from an EMBL/GenBank/DDBJ whole genome shotgun (WGS) entry which is preliminary data.</text>
</comment>
<protein>
    <submittedName>
        <fullName evidence="2">Uncharacterized protein</fullName>
    </submittedName>
</protein>
<feature type="compositionally biased region" description="Acidic residues" evidence="1">
    <location>
        <begin position="989"/>
        <end position="1000"/>
    </location>
</feature>
<sequence>MHEEGLEEFLPLPHSSITPPPTSSTTVPGSANNGSPNQSPLNVGDHTSKTFDSPSNVFGIFRRYHHPSLSSGDAFAQSTTLPTSSDVPDPVSTPPDFDPYPNETCFLLGEWYWNGGIQKSQKDFMRLISIISRDSFSPADIRKANWKLINQSLAANDWDNGEWVDEDAGWHRKTVSIQVPFNSRMKTPGPQTFAFGKFYYRSLKAVIVEKLQSKSATRYFQTEPYELLWKYKKDSEPIRLYGELYNSPAFIDAHREIQNMPGEPGCNLPRCVVGLMFWSDATHLTASGHTKLWPLYMGFGNDSKYERCKPSKHLLEHVAYFEKNQSIDSVFVERELVGESLTASSNAFSECLSKFLNLFSLFVVDLMHEVEAGTWKDTLTHLLRILASIDQNLLHELDKRFRQVPTFGRDTIRRFSSNASDLSHMAARDYEDFLQCAIPVFEGLFPEPHNSQFLGLMFSFAHWHGLAKLRMHSDPTLDLLDKATTVLGNELRLFLAISMAFKTTELKKEADARKRKEQRAKKKTGSRKAPRDSVRQGKSKEQGNSTTKANGNHSDGAYSFADEHESAEVSTSTSRRKKKDFSLTTYKNHAMGDYVETIRMYGTTESYSTELGELEHRNPKGKYKRTSRKAFTKQLAEIERRQARIRRMRQSISDMPEASESLDGQDDYGCIAAADKSEHHQIGLSENNGLHLGQFLRKHLGDPATRNFLLRLKQHIAQRLETSIREDNAPRDEFDVSIDVNNIFISKDTMYGHNIMRVNYTTYDVRRAQDTINPNTDHRDIMVLSRQFSHDGGHQYGYGRVLGIYHVNVIFNGVVLGKQDYRLRRMEFLWVRWYETADVPVQQGWANRSLDQLKFMSLDDENAFGFIDPRDVLRACHIVPRFCLGRKHDDAYGKGISKAAQEYQDWNAYFVNRFVDRDMLMRYHWGLGVGHVYSRKTTSLDRDLQIDREDQNCSDVNVDHTPNMPASMVEAVCPQTSGVNAERVGSESENSEDSEGSSDSDDSRSEGSESASDEELDQGWAQMDLMYGDTTGVMHTSYD</sequence>
<dbReference type="OrthoDB" id="2418900at2759"/>